<reference evidence="2 3" key="1">
    <citation type="submission" date="2020-08" db="EMBL/GenBank/DDBJ databases">
        <title>Genomic Encyclopedia of Type Strains, Phase IV (KMG-IV): sequencing the most valuable type-strain genomes for metagenomic binning, comparative biology and taxonomic classification.</title>
        <authorList>
            <person name="Goeker M."/>
        </authorList>
    </citation>
    <scope>NUCLEOTIDE SEQUENCE [LARGE SCALE GENOMIC DNA]</scope>
    <source>
        <strain evidence="2 3">DSM 40141</strain>
    </source>
</reference>
<proteinExistence type="predicted"/>
<organism evidence="2 3">
    <name type="scientific">Streptomyces candidus</name>
    <dbReference type="NCBI Taxonomy" id="67283"/>
    <lineage>
        <taxon>Bacteria</taxon>
        <taxon>Bacillati</taxon>
        <taxon>Actinomycetota</taxon>
        <taxon>Actinomycetes</taxon>
        <taxon>Kitasatosporales</taxon>
        <taxon>Streptomycetaceae</taxon>
        <taxon>Streptomyces</taxon>
    </lineage>
</organism>
<accession>A0A7X0LNK1</accession>
<sequence>MSAPEREVEKPMTPAAAPGTGAPVTMRALLASCAAATAVSTPPREAAERAADSEEGAAGRREAA</sequence>
<dbReference type="Proteomes" id="UP000540423">
    <property type="component" value="Unassembled WGS sequence"/>
</dbReference>
<feature type="compositionally biased region" description="Low complexity" evidence="1">
    <location>
        <begin position="11"/>
        <end position="21"/>
    </location>
</feature>
<protein>
    <submittedName>
        <fullName evidence="2">Uncharacterized protein</fullName>
    </submittedName>
</protein>
<dbReference type="EMBL" id="JACHEM010000003">
    <property type="protein sequence ID" value="MBB6434952.1"/>
    <property type="molecule type" value="Genomic_DNA"/>
</dbReference>
<evidence type="ECO:0000256" key="1">
    <source>
        <dbReference type="SAM" id="MobiDB-lite"/>
    </source>
</evidence>
<name>A0A7X0LNK1_9ACTN</name>
<feature type="compositionally biased region" description="Basic and acidic residues" evidence="1">
    <location>
        <begin position="1"/>
        <end position="10"/>
    </location>
</feature>
<feature type="region of interest" description="Disordered" evidence="1">
    <location>
        <begin position="37"/>
        <end position="64"/>
    </location>
</feature>
<dbReference type="AlphaFoldDB" id="A0A7X0LNK1"/>
<feature type="compositionally biased region" description="Basic and acidic residues" evidence="1">
    <location>
        <begin position="45"/>
        <end position="64"/>
    </location>
</feature>
<comment type="caution">
    <text evidence="2">The sequence shown here is derived from an EMBL/GenBank/DDBJ whole genome shotgun (WGS) entry which is preliminary data.</text>
</comment>
<gene>
    <name evidence="2" type="ORF">HNQ79_001403</name>
</gene>
<evidence type="ECO:0000313" key="2">
    <source>
        <dbReference type="EMBL" id="MBB6434952.1"/>
    </source>
</evidence>
<feature type="region of interest" description="Disordered" evidence="1">
    <location>
        <begin position="1"/>
        <end position="21"/>
    </location>
</feature>
<keyword evidence="3" id="KW-1185">Reference proteome</keyword>
<dbReference type="RefSeq" id="WP_185028063.1">
    <property type="nucleotide sequence ID" value="NZ_BNBN01000004.1"/>
</dbReference>
<evidence type="ECO:0000313" key="3">
    <source>
        <dbReference type="Proteomes" id="UP000540423"/>
    </source>
</evidence>